<comment type="caution">
    <text evidence="3">The sequence shown here is derived from an EMBL/GenBank/DDBJ whole genome shotgun (WGS) entry which is preliminary data.</text>
</comment>
<gene>
    <name evidence="3" type="ORF">C683_0597</name>
</gene>
<name>K8ZNU4_9ENTE</name>
<dbReference type="Pfam" id="PF00793">
    <property type="entry name" value="DAHP_synth_1"/>
    <property type="match status" value="1"/>
</dbReference>
<reference evidence="3 4" key="1">
    <citation type="journal article" date="2013" name="Genome Announc.">
        <title>Draft Genome Sequence of Catellicoccus marimammalium, a Novel Species Commonly Found in Gull Feces.</title>
        <authorList>
            <person name="Weigand M.R."/>
            <person name="Ryu H."/>
            <person name="Bozcek L."/>
            <person name="Konstantinidis K.T."/>
            <person name="Santo Domingo J.W."/>
        </authorList>
    </citation>
    <scope>NUCLEOTIDE SEQUENCE [LARGE SCALE GENOMIC DNA]</scope>
    <source>
        <strain evidence="3 4">M35/04/3</strain>
    </source>
</reference>
<dbReference type="Proteomes" id="UP000016057">
    <property type="component" value="Unassembled WGS sequence"/>
</dbReference>
<feature type="domain" description="DAHP synthetase I/KDSA" evidence="2">
    <location>
        <begin position="23"/>
        <end position="265"/>
    </location>
</feature>
<dbReference type="eggNOG" id="COG2876">
    <property type="taxonomic scope" value="Bacteria"/>
</dbReference>
<evidence type="ECO:0000256" key="1">
    <source>
        <dbReference type="ARBA" id="ARBA00022679"/>
    </source>
</evidence>
<organism evidence="3 4">
    <name type="scientific">Catellicoccus marimammalium M35/04/3</name>
    <dbReference type="NCBI Taxonomy" id="1234409"/>
    <lineage>
        <taxon>Bacteria</taxon>
        <taxon>Bacillati</taxon>
        <taxon>Bacillota</taxon>
        <taxon>Bacilli</taxon>
        <taxon>Lactobacillales</taxon>
        <taxon>Enterococcaceae</taxon>
        <taxon>Catellicoccus</taxon>
    </lineage>
</organism>
<dbReference type="InterPro" id="IPR052899">
    <property type="entry name" value="Class-I_DAHP_synthase"/>
</dbReference>
<dbReference type="SUPFAM" id="SSF51569">
    <property type="entry name" value="Aldolase"/>
    <property type="match status" value="1"/>
</dbReference>
<dbReference type="GO" id="GO:0016832">
    <property type="term" value="F:aldehyde-lyase activity"/>
    <property type="evidence" value="ECO:0007669"/>
    <property type="project" value="InterPro"/>
</dbReference>
<evidence type="ECO:0000313" key="4">
    <source>
        <dbReference type="Proteomes" id="UP000016057"/>
    </source>
</evidence>
<dbReference type="NCBIfam" id="TIGR01361">
    <property type="entry name" value="DAHP_synth_Bsub"/>
    <property type="match status" value="1"/>
</dbReference>
<dbReference type="InterPro" id="IPR006268">
    <property type="entry name" value="DAHP_syn_2"/>
</dbReference>
<dbReference type="Gene3D" id="3.20.20.70">
    <property type="entry name" value="Aldolase class I"/>
    <property type="match status" value="1"/>
</dbReference>
<keyword evidence="1 3" id="KW-0808">Transferase</keyword>
<dbReference type="GO" id="GO:0003849">
    <property type="term" value="F:3-deoxy-7-phosphoheptulonate synthase activity"/>
    <property type="evidence" value="ECO:0007669"/>
    <property type="project" value="UniProtKB-EC"/>
</dbReference>
<proteinExistence type="predicted"/>
<dbReference type="EMBL" id="AMYT01000017">
    <property type="protein sequence ID" value="EKU27266.1"/>
    <property type="molecule type" value="Genomic_DNA"/>
</dbReference>
<dbReference type="InterPro" id="IPR013785">
    <property type="entry name" value="Aldolase_TIM"/>
</dbReference>
<dbReference type="RefSeq" id="WP_009489869.1">
    <property type="nucleotide sequence ID" value="NZ_AMYT01000017.1"/>
</dbReference>
<keyword evidence="4" id="KW-1185">Reference proteome</keyword>
<dbReference type="AlphaFoldDB" id="K8ZNU4"/>
<dbReference type="InterPro" id="IPR006218">
    <property type="entry name" value="DAHP1/KDSA"/>
</dbReference>
<dbReference type="NCBIfam" id="NF006421">
    <property type="entry name" value="PRK08673.1"/>
    <property type="match status" value="1"/>
</dbReference>
<dbReference type="GO" id="GO:0009073">
    <property type="term" value="P:aromatic amino acid family biosynthetic process"/>
    <property type="evidence" value="ECO:0007669"/>
    <property type="project" value="InterPro"/>
</dbReference>
<dbReference type="NCBIfam" id="NF009239">
    <property type="entry name" value="PRK12595.1"/>
    <property type="match status" value="1"/>
</dbReference>
<dbReference type="PATRIC" id="fig|1234409.3.peg.547"/>
<dbReference type="OrthoDB" id="9780456at2"/>
<dbReference type="PANTHER" id="PTHR43018:SF2">
    <property type="entry name" value="PHOSPHO-2-DEHYDRO-3-DEOXYHEPTONATE ALDOLASE"/>
    <property type="match status" value="1"/>
</dbReference>
<evidence type="ECO:0000313" key="3">
    <source>
        <dbReference type="EMBL" id="EKU27266.1"/>
    </source>
</evidence>
<dbReference type="PANTHER" id="PTHR43018">
    <property type="entry name" value="PHOSPHO-2-DEHYDRO-3-DEOXYHEPTONATE ALDOLASE"/>
    <property type="match status" value="1"/>
</dbReference>
<protein>
    <submittedName>
        <fullName evidence="3">2-keto-3-deoxy-D-arabino-heptulosonate-7-phosphate synthase I beta</fullName>
        <ecNumber evidence="3">2.5.1.54</ecNumber>
    </submittedName>
</protein>
<accession>K8ZNU4</accession>
<evidence type="ECO:0000259" key="2">
    <source>
        <dbReference type="Pfam" id="PF00793"/>
    </source>
</evidence>
<dbReference type="EC" id="2.5.1.54" evidence="3"/>
<sequence length="282" mass="31249">MENKRNHPYYLGSREYQKEDTIIDLGDCKIGGGHFVKMAGPCSVESEEQILQTAKAVKEAGGQVLRGGAFKPRTNPYSFQGLGLEGLQLLRKAADQYGLKVVTEVMDEGHIAMVREYTDIFQIGARNMQNYRLLEAIGKEDKPVLLKRGLSATIDEWLSAAEYIANEGNRQIILVERGIRTFETKTRNTFDVSAVPVIHRLSHYPILVDPSHAAGKKEYVEPLTLAGVAAGADGFIIEIHPHPEEALSDGEQSLSLKQWASLSQKVDALLPVVQSIYDRKDS</sequence>
<dbReference type="STRING" id="1234409.C683_0597"/>